<keyword evidence="2" id="KW-1185">Reference proteome</keyword>
<organism evidence="1 2">
    <name type="scientific">Melghiribacillus thermohalophilus</name>
    <dbReference type="NCBI Taxonomy" id="1324956"/>
    <lineage>
        <taxon>Bacteria</taxon>
        <taxon>Bacillati</taxon>
        <taxon>Bacillota</taxon>
        <taxon>Bacilli</taxon>
        <taxon>Bacillales</taxon>
        <taxon>Bacillaceae</taxon>
        <taxon>Melghiribacillus</taxon>
    </lineage>
</organism>
<dbReference type="Proteomes" id="UP000294650">
    <property type="component" value="Unassembled WGS sequence"/>
</dbReference>
<reference evidence="1 2" key="1">
    <citation type="submission" date="2019-03" db="EMBL/GenBank/DDBJ databases">
        <title>Genomic Encyclopedia of Type Strains, Phase IV (KMG-IV): sequencing the most valuable type-strain genomes for metagenomic binning, comparative biology and taxonomic classification.</title>
        <authorList>
            <person name="Goeker M."/>
        </authorList>
    </citation>
    <scope>NUCLEOTIDE SEQUENCE [LARGE SCALE GENOMIC DNA]</scope>
    <source>
        <strain evidence="1 2">DSM 25894</strain>
    </source>
</reference>
<dbReference type="AlphaFoldDB" id="A0A4R3MKU3"/>
<protein>
    <submittedName>
        <fullName evidence="1">Uncharacterized protein</fullName>
    </submittedName>
</protein>
<accession>A0A4R3MKU3</accession>
<comment type="caution">
    <text evidence="1">The sequence shown here is derived from an EMBL/GenBank/DDBJ whole genome shotgun (WGS) entry which is preliminary data.</text>
</comment>
<name>A0A4R3MKU3_9BACI</name>
<evidence type="ECO:0000313" key="2">
    <source>
        <dbReference type="Proteomes" id="UP000294650"/>
    </source>
</evidence>
<proteinExistence type="predicted"/>
<dbReference type="EMBL" id="SMAN01000038">
    <property type="protein sequence ID" value="TCT15093.1"/>
    <property type="molecule type" value="Genomic_DNA"/>
</dbReference>
<gene>
    <name evidence="1" type="ORF">EDD68_1384</name>
</gene>
<sequence>MESNRTEKLYDILQDALKPIYEKLEQIEKRLDDLEKKKH</sequence>
<evidence type="ECO:0000313" key="1">
    <source>
        <dbReference type="EMBL" id="TCT15093.1"/>
    </source>
</evidence>